<gene>
    <name evidence="5" type="ordered locus">Ferp_0835</name>
</gene>
<keyword evidence="2 5" id="KW-0645">Protease</keyword>
<dbReference type="PANTHER" id="PTHR30302:SF1">
    <property type="entry name" value="HYDROGENASE 2 MATURATION PROTEASE"/>
    <property type="match status" value="1"/>
</dbReference>
<dbReference type="eggNOG" id="arCOG04429">
    <property type="taxonomic scope" value="Archaea"/>
</dbReference>
<dbReference type="KEGG" id="fpl:Ferp_0835"/>
<dbReference type="InterPro" id="IPR023430">
    <property type="entry name" value="Pept_HybD-like_dom_sf"/>
</dbReference>
<evidence type="ECO:0000313" key="5">
    <source>
        <dbReference type="EMBL" id="ADC65003.1"/>
    </source>
</evidence>
<dbReference type="GO" id="GO:0016485">
    <property type="term" value="P:protein processing"/>
    <property type="evidence" value="ECO:0007669"/>
    <property type="project" value="TreeGrafter"/>
</dbReference>
<dbReference type="AlphaFoldDB" id="D3RWZ0"/>
<name>D3RWZ0_FERPA</name>
<reference evidence="5 6" key="2">
    <citation type="journal article" date="2011" name="Stand. Genomic Sci.">
        <title>Complete genome sequence of Ferroglobus placidus AEDII12DO.</title>
        <authorList>
            <person name="Anderson I."/>
            <person name="Risso C."/>
            <person name="Holmes D."/>
            <person name="Lucas S."/>
            <person name="Copeland A."/>
            <person name="Lapidus A."/>
            <person name="Cheng J.F."/>
            <person name="Bruce D."/>
            <person name="Goodwin L."/>
            <person name="Pitluck S."/>
            <person name="Saunders E."/>
            <person name="Brettin T."/>
            <person name="Detter J.C."/>
            <person name="Han C."/>
            <person name="Tapia R."/>
            <person name="Larimer F."/>
            <person name="Land M."/>
            <person name="Hauser L."/>
            <person name="Woyke T."/>
            <person name="Lovley D."/>
            <person name="Kyrpides N."/>
            <person name="Ivanova N."/>
        </authorList>
    </citation>
    <scope>NUCLEOTIDE SEQUENCE [LARGE SCALE GENOMIC DNA]</scope>
    <source>
        <strain evidence="6">DSM 10642 / AEDII12DO</strain>
    </source>
</reference>
<dbReference type="Pfam" id="PF01750">
    <property type="entry name" value="HycI"/>
    <property type="match status" value="1"/>
</dbReference>
<dbReference type="GO" id="GO:0008047">
    <property type="term" value="F:enzyme activator activity"/>
    <property type="evidence" value="ECO:0007669"/>
    <property type="project" value="InterPro"/>
</dbReference>
<evidence type="ECO:0000256" key="1">
    <source>
        <dbReference type="ARBA" id="ARBA00006814"/>
    </source>
</evidence>
<keyword evidence="4" id="KW-0378">Hydrolase</keyword>
<evidence type="ECO:0000256" key="3">
    <source>
        <dbReference type="ARBA" id="ARBA00022750"/>
    </source>
</evidence>
<dbReference type="EMBL" id="CP001899">
    <property type="protein sequence ID" value="ADC65003.1"/>
    <property type="molecule type" value="Genomic_DNA"/>
</dbReference>
<dbReference type="NCBIfam" id="TIGR00072">
    <property type="entry name" value="hydrog_prot"/>
    <property type="match status" value="1"/>
</dbReference>
<dbReference type="PaxDb" id="589924-Ferp_0835"/>
<dbReference type="SUPFAM" id="SSF53163">
    <property type="entry name" value="HybD-like"/>
    <property type="match status" value="1"/>
</dbReference>
<evidence type="ECO:0000256" key="4">
    <source>
        <dbReference type="ARBA" id="ARBA00022801"/>
    </source>
</evidence>
<dbReference type="Gene3D" id="3.40.50.1450">
    <property type="entry name" value="HybD-like"/>
    <property type="match status" value="1"/>
</dbReference>
<dbReference type="Proteomes" id="UP000002613">
    <property type="component" value="Chromosome"/>
</dbReference>
<protein>
    <submittedName>
        <fullName evidence="5">Hydrogenase maturation protease</fullName>
    </submittedName>
</protein>
<dbReference type="PRINTS" id="PR00446">
    <property type="entry name" value="HYDRGNUPTAKE"/>
</dbReference>
<organism evidence="5 6">
    <name type="scientific">Ferroglobus placidus (strain DSM 10642 / AEDII12DO)</name>
    <dbReference type="NCBI Taxonomy" id="589924"/>
    <lineage>
        <taxon>Archaea</taxon>
        <taxon>Methanobacteriati</taxon>
        <taxon>Methanobacteriota</taxon>
        <taxon>Archaeoglobi</taxon>
        <taxon>Archaeoglobales</taxon>
        <taxon>Archaeoglobaceae</taxon>
        <taxon>Ferroglobus</taxon>
    </lineage>
</organism>
<dbReference type="GO" id="GO:0004190">
    <property type="term" value="F:aspartic-type endopeptidase activity"/>
    <property type="evidence" value="ECO:0007669"/>
    <property type="project" value="UniProtKB-KW"/>
</dbReference>
<dbReference type="PANTHER" id="PTHR30302">
    <property type="entry name" value="HYDROGENASE 1 MATURATION PROTEASE"/>
    <property type="match status" value="1"/>
</dbReference>
<reference evidence="6" key="1">
    <citation type="submission" date="2010-02" db="EMBL/GenBank/DDBJ databases">
        <title>Complete sequence of Ferroglobus placidus DSM 10642.</title>
        <authorList>
            <consortium name="US DOE Joint Genome Institute"/>
            <person name="Lucas S."/>
            <person name="Copeland A."/>
            <person name="Lapidus A."/>
            <person name="Cheng J.-F."/>
            <person name="Bruce D."/>
            <person name="Goodwin L."/>
            <person name="Pitluck S."/>
            <person name="Saunders E."/>
            <person name="Brettin T."/>
            <person name="Detter J.C."/>
            <person name="Han C."/>
            <person name="Tapia R."/>
            <person name="Larimer F."/>
            <person name="Land M."/>
            <person name="Hauser L."/>
            <person name="Kyrpides N."/>
            <person name="Ivanova N."/>
            <person name="Holmes D."/>
            <person name="Lovley D."/>
            <person name="Kyrpides N."/>
            <person name="Anderson I.J."/>
            <person name="Woyke T."/>
        </authorList>
    </citation>
    <scope>NUCLEOTIDE SEQUENCE [LARGE SCALE GENOMIC DNA]</scope>
    <source>
        <strain evidence="6">DSM 10642 / AEDII12DO</strain>
    </source>
</reference>
<evidence type="ECO:0000313" key="6">
    <source>
        <dbReference type="Proteomes" id="UP000002613"/>
    </source>
</evidence>
<keyword evidence="3" id="KW-0064">Aspartyl protease</keyword>
<sequence>MSRRLLVLGVGNPLAGDDAVGIEVVKRLKKLELPEEVDLIEGGTLSFQLINFFDNYDKIVVVDAVKTGRKPGSVVRLEMNEFFDFSKISVLTSHDFDFFTVAKVLSMIREIPEIVVIGVEVENLSGFEMSDSVRKSINEAVKKILEEINHSLSK</sequence>
<dbReference type="STRING" id="589924.Ferp_0835"/>
<keyword evidence="6" id="KW-1185">Reference proteome</keyword>
<dbReference type="HOGENOM" id="CLU_099037_0_2_2"/>
<dbReference type="CDD" id="cd00518">
    <property type="entry name" value="H2MP"/>
    <property type="match status" value="1"/>
</dbReference>
<evidence type="ECO:0000256" key="2">
    <source>
        <dbReference type="ARBA" id="ARBA00022670"/>
    </source>
</evidence>
<comment type="similarity">
    <text evidence="1">Belongs to the peptidase A31 family.</text>
</comment>
<proteinExistence type="inferred from homology"/>
<dbReference type="InterPro" id="IPR000671">
    <property type="entry name" value="Peptidase_A31"/>
</dbReference>
<accession>D3RWZ0</accession>